<evidence type="ECO:0000259" key="7">
    <source>
        <dbReference type="Pfam" id="PF08281"/>
    </source>
</evidence>
<accession>A0A075UUP3</accession>
<evidence type="ECO:0000256" key="3">
    <source>
        <dbReference type="ARBA" id="ARBA00023082"/>
    </source>
</evidence>
<gene>
    <name evidence="8" type="ORF">AJAP_16430</name>
</gene>
<evidence type="ECO:0000256" key="4">
    <source>
        <dbReference type="ARBA" id="ARBA00023125"/>
    </source>
</evidence>
<organism evidence="8 9">
    <name type="scientific">Amycolatopsis japonica</name>
    <dbReference type="NCBI Taxonomy" id="208439"/>
    <lineage>
        <taxon>Bacteria</taxon>
        <taxon>Bacillati</taxon>
        <taxon>Actinomycetota</taxon>
        <taxon>Actinomycetes</taxon>
        <taxon>Pseudonocardiales</taxon>
        <taxon>Pseudonocardiaceae</taxon>
        <taxon>Amycolatopsis</taxon>
        <taxon>Amycolatopsis japonica group</taxon>
    </lineage>
</organism>
<evidence type="ECO:0000256" key="5">
    <source>
        <dbReference type="ARBA" id="ARBA00023163"/>
    </source>
</evidence>
<dbReference type="eggNOG" id="COG1595">
    <property type="taxonomic scope" value="Bacteria"/>
</dbReference>
<keyword evidence="5" id="KW-0804">Transcription</keyword>
<dbReference type="InterPro" id="IPR007627">
    <property type="entry name" value="RNA_pol_sigma70_r2"/>
</dbReference>
<dbReference type="GO" id="GO:0003677">
    <property type="term" value="F:DNA binding"/>
    <property type="evidence" value="ECO:0007669"/>
    <property type="project" value="UniProtKB-KW"/>
</dbReference>
<evidence type="ECO:0000313" key="8">
    <source>
        <dbReference type="EMBL" id="AIG76159.1"/>
    </source>
</evidence>
<evidence type="ECO:0000313" key="9">
    <source>
        <dbReference type="Proteomes" id="UP000028492"/>
    </source>
</evidence>
<dbReference type="SUPFAM" id="SSF88659">
    <property type="entry name" value="Sigma3 and sigma4 domains of RNA polymerase sigma factors"/>
    <property type="match status" value="1"/>
</dbReference>
<evidence type="ECO:0000259" key="6">
    <source>
        <dbReference type="Pfam" id="PF04542"/>
    </source>
</evidence>
<dbReference type="HOGENOM" id="CLU_021839_0_0_11"/>
<evidence type="ECO:0000256" key="2">
    <source>
        <dbReference type="ARBA" id="ARBA00023015"/>
    </source>
</evidence>
<dbReference type="EMBL" id="CP008953">
    <property type="protein sequence ID" value="AIG76159.1"/>
    <property type="molecule type" value="Genomic_DNA"/>
</dbReference>
<dbReference type="PANTHER" id="PTHR43133:SF8">
    <property type="entry name" value="RNA POLYMERASE SIGMA FACTOR HI_1459-RELATED"/>
    <property type="match status" value="1"/>
</dbReference>
<dbReference type="Proteomes" id="UP000028492">
    <property type="component" value="Chromosome"/>
</dbReference>
<dbReference type="Gene3D" id="1.10.10.10">
    <property type="entry name" value="Winged helix-like DNA-binding domain superfamily/Winged helix DNA-binding domain"/>
    <property type="match status" value="1"/>
</dbReference>
<dbReference type="InterPro" id="IPR013325">
    <property type="entry name" value="RNA_pol_sigma_r2"/>
</dbReference>
<dbReference type="PANTHER" id="PTHR43133">
    <property type="entry name" value="RNA POLYMERASE ECF-TYPE SIGMA FACTO"/>
    <property type="match status" value="1"/>
</dbReference>
<dbReference type="Gene3D" id="1.10.1740.10">
    <property type="match status" value="1"/>
</dbReference>
<dbReference type="InterPro" id="IPR013249">
    <property type="entry name" value="RNA_pol_sigma70_r4_t2"/>
</dbReference>
<dbReference type="InterPro" id="IPR039425">
    <property type="entry name" value="RNA_pol_sigma-70-like"/>
</dbReference>
<keyword evidence="9" id="KW-1185">Reference proteome</keyword>
<name>A0A075UUP3_9PSEU</name>
<dbReference type="RefSeq" id="WP_051972478.1">
    <property type="nucleotide sequence ID" value="NZ_CP008953.1"/>
</dbReference>
<reference evidence="8 9" key="1">
    <citation type="journal article" date="2014" name="J. Biotechnol.">
        <title>Complete genome sequence of the actinobacterium Amycolatopsis japonica MG417-CF17(T) (=DSM 44213T) producing (S,S)-N,N'-ethylenediaminedisuccinic acid.</title>
        <authorList>
            <person name="Stegmann E."/>
            <person name="Albersmeier A."/>
            <person name="Spohn M."/>
            <person name="Gert H."/>
            <person name="Weber T."/>
            <person name="Wohlleben W."/>
            <person name="Kalinowski J."/>
            <person name="Ruckert C."/>
        </authorList>
    </citation>
    <scope>NUCLEOTIDE SEQUENCE [LARGE SCALE GENOMIC DNA]</scope>
    <source>
        <strain evidence="9">MG417-CF17 (DSM 44213)</strain>
    </source>
</reference>
<dbReference type="STRING" id="208439.AJAP_16430"/>
<dbReference type="KEGG" id="aja:AJAP_16430"/>
<dbReference type="Pfam" id="PF08281">
    <property type="entry name" value="Sigma70_r4_2"/>
    <property type="match status" value="1"/>
</dbReference>
<keyword evidence="4" id="KW-0238">DNA-binding</keyword>
<dbReference type="AlphaFoldDB" id="A0A075UUP3"/>
<dbReference type="InterPro" id="IPR014284">
    <property type="entry name" value="RNA_pol_sigma-70_dom"/>
</dbReference>
<keyword evidence="3" id="KW-0731">Sigma factor</keyword>
<evidence type="ECO:0000256" key="1">
    <source>
        <dbReference type="ARBA" id="ARBA00010641"/>
    </source>
</evidence>
<dbReference type="GO" id="GO:0006352">
    <property type="term" value="P:DNA-templated transcription initiation"/>
    <property type="evidence" value="ECO:0007669"/>
    <property type="project" value="InterPro"/>
</dbReference>
<dbReference type="InterPro" id="IPR036388">
    <property type="entry name" value="WH-like_DNA-bd_sf"/>
</dbReference>
<dbReference type="SUPFAM" id="SSF88946">
    <property type="entry name" value="Sigma2 domain of RNA polymerase sigma factors"/>
    <property type="match status" value="1"/>
</dbReference>
<proteinExistence type="inferred from homology"/>
<dbReference type="Pfam" id="PF04542">
    <property type="entry name" value="Sigma70_r2"/>
    <property type="match status" value="1"/>
</dbReference>
<keyword evidence="2" id="KW-0805">Transcription regulation</keyword>
<sequence>MWDAVDDAPPDALLLARLRGGDLGAGDLLFRRHSGPLRRIAACWVGQPAEQDDLVAEAFARVLAAVRGGGGPRDELRPYLVVTMRNLAARWNRHRLRVQPHAVVPATEETEGADGPALRASTDQLLRSAFRTLPVRWRAVLWSTVAEGHTPAELAPVLGVSPNGVAALAHRARVGLREAYLQAQTPTVPMVREVVGRCSGPGVRRPIPAARVDDE</sequence>
<dbReference type="NCBIfam" id="TIGR02937">
    <property type="entry name" value="sigma70-ECF"/>
    <property type="match status" value="1"/>
</dbReference>
<dbReference type="GO" id="GO:0016987">
    <property type="term" value="F:sigma factor activity"/>
    <property type="evidence" value="ECO:0007669"/>
    <property type="project" value="UniProtKB-KW"/>
</dbReference>
<dbReference type="InterPro" id="IPR013324">
    <property type="entry name" value="RNA_pol_sigma_r3/r4-like"/>
</dbReference>
<comment type="similarity">
    <text evidence="1">Belongs to the sigma-70 factor family. ECF subfamily.</text>
</comment>
<feature type="domain" description="RNA polymerase sigma-70 region 2" evidence="6">
    <location>
        <begin position="29"/>
        <end position="94"/>
    </location>
</feature>
<feature type="domain" description="RNA polymerase sigma factor 70 region 4 type 2" evidence="7">
    <location>
        <begin position="124"/>
        <end position="173"/>
    </location>
</feature>
<protein>
    <submittedName>
        <fullName evidence="8">RNA polymerase sigma factor</fullName>
    </submittedName>
</protein>